<reference evidence="1" key="2">
    <citation type="submission" date="2020-09" db="EMBL/GenBank/DDBJ databases">
        <authorList>
            <person name="Sun Q."/>
            <person name="Kim S."/>
        </authorList>
    </citation>
    <scope>NUCLEOTIDE SEQUENCE</scope>
    <source>
        <strain evidence="1">KCTC 12710</strain>
    </source>
</reference>
<evidence type="ECO:0000313" key="2">
    <source>
        <dbReference type="Proteomes" id="UP000636004"/>
    </source>
</evidence>
<protein>
    <submittedName>
        <fullName evidence="1">Uncharacterized protein</fullName>
    </submittedName>
</protein>
<dbReference type="AlphaFoldDB" id="A0A918V7C8"/>
<name>A0A918V7C8_9FLAO</name>
<keyword evidence="2" id="KW-1185">Reference proteome</keyword>
<evidence type="ECO:0000313" key="1">
    <source>
        <dbReference type="EMBL" id="GGZ76187.1"/>
    </source>
</evidence>
<gene>
    <name evidence="1" type="ORF">GCM10007028_12190</name>
</gene>
<proteinExistence type="predicted"/>
<accession>A0A918V7C8</accession>
<reference evidence="1" key="1">
    <citation type="journal article" date="2014" name="Int. J. Syst. Evol. Microbiol.">
        <title>Complete genome sequence of Corynebacterium casei LMG S-19264T (=DSM 44701T), isolated from a smear-ripened cheese.</title>
        <authorList>
            <consortium name="US DOE Joint Genome Institute (JGI-PGF)"/>
            <person name="Walter F."/>
            <person name="Albersmeier A."/>
            <person name="Kalinowski J."/>
            <person name="Ruckert C."/>
        </authorList>
    </citation>
    <scope>NUCLEOTIDE SEQUENCE</scope>
    <source>
        <strain evidence="1">KCTC 12710</strain>
    </source>
</reference>
<comment type="caution">
    <text evidence="1">The sequence shown here is derived from an EMBL/GenBank/DDBJ whole genome shotgun (WGS) entry which is preliminary data.</text>
</comment>
<sequence length="130" mass="15605">MEYHLNKKQTTDSITLTIIPKNDSINYHIFSHGIPFEINPSDNSKITIWETPSELVDKKEYNLNGKKLMIKKYYYDVENSSDEEGYYFLLNNRIIAFRSEAWVSLYDFYKYDKTEVHKLLEKDSTDFFYN</sequence>
<dbReference type="Proteomes" id="UP000636004">
    <property type="component" value="Unassembled WGS sequence"/>
</dbReference>
<dbReference type="EMBL" id="BMWZ01000002">
    <property type="protein sequence ID" value="GGZ76187.1"/>
    <property type="molecule type" value="Genomic_DNA"/>
</dbReference>
<organism evidence="1 2">
    <name type="scientific">Algibacter mikhailovii</name>
    <dbReference type="NCBI Taxonomy" id="425498"/>
    <lineage>
        <taxon>Bacteria</taxon>
        <taxon>Pseudomonadati</taxon>
        <taxon>Bacteroidota</taxon>
        <taxon>Flavobacteriia</taxon>
        <taxon>Flavobacteriales</taxon>
        <taxon>Flavobacteriaceae</taxon>
        <taxon>Algibacter</taxon>
    </lineage>
</organism>